<name>A0A4S2MMT9_9PEZI</name>
<reference evidence="2 3" key="1">
    <citation type="submission" date="2019-04" db="EMBL/GenBank/DDBJ databases">
        <title>Comparative genomics and transcriptomics to analyze fruiting body development in filamentous ascomycetes.</title>
        <authorList>
            <consortium name="DOE Joint Genome Institute"/>
            <person name="Lutkenhaus R."/>
            <person name="Traeger S."/>
            <person name="Breuer J."/>
            <person name="Kuo A."/>
            <person name="Lipzen A."/>
            <person name="Pangilinan J."/>
            <person name="Dilworth D."/>
            <person name="Sandor L."/>
            <person name="Poggeler S."/>
            <person name="Barry K."/>
            <person name="Grigoriev I.V."/>
            <person name="Nowrousian M."/>
        </authorList>
    </citation>
    <scope>NUCLEOTIDE SEQUENCE [LARGE SCALE GENOMIC DNA]</scope>
    <source>
        <strain evidence="2 3">CBS 389.68</strain>
    </source>
</reference>
<dbReference type="EMBL" id="ML220141">
    <property type="protein sequence ID" value="TGZ78431.1"/>
    <property type="molecule type" value="Genomic_DNA"/>
</dbReference>
<organism evidence="2 3">
    <name type="scientific">Ascodesmis nigricans</name>
    <dbReference type="NCBI Taxonomy" id="341454"/>
    <lineage>
        <taxon>Eukaryota</taxon>
        <taxon>Fungi</taxon>
        <taxon>Dikarya</taxon>
        <taxon>Ascomycota</taxon>
        <taxon>Pezizomycotina</taxon>
        <taxon>Pezizomycetes</taxon>
        <taxon>Pezizales</taxon>
        <taxon>Ascodesmidaceae</taxon>
        <taxon>Ascodesmis</taxon>
    </lineage>
</organism>
<keyword evidence="1" id="KW-0732">Signal</keyword>
<proteinExistence type="predicted"/>
<evidence type="ECO:0008006" key="4">
    <source>
        <dbReference type="Google" id="ProtNLM"/>
    </source>
</evidence>
<dbReference type="AlphaFoldDB" id="A0A4S2MMT9"/>
<feature type="chain" id="PRO_5020725246" description="SCP domain-containing protein" evidence="1">
    <location>
        <begin position="19"/>
        <end position="142"/>
    </location>
</feature>
<keyword evidence="3" id="KW-1185">Reference proteome</keyword>
<accession>A0A4S2MMT9</accession>
<feature type="signal peptide" evidence="1">
    <location>
        <begin position="1"/>
        <end position="18"/>
    </location>
</feature>
<evidence type="ECO:0000313" key="3">
    <source>
        <dbReference type="Proteomes" id="UP000298138"/>
    </source>
</evidence>
<gene>
    <name evidence="2" type="ORF">EX30DRAFT_365936</name>
</gene>
<evidence type="ECO:0000256" key="1">
    <source>
        <dbReference type="SAM" id="SignalP"/>
    </source>
</evidence>
<dbReference type="Proteomes" id="UP000298138">
    <property type="component" value="Unassembled WGS sequence"/>
</dbReference>
<sequence>MQLLTPLTLLLLSLTSTAFPSPQSSNTPALDVSSNSVWTTSCHKTGATASYSEVETRIRDFCRRNNGRRVAKNTRLQENIGLSSALYINLGYYNSHGHVDEWPLLQSQCTDWMIRILRDCNNGGRTRGGREEELVWFGWSVS</sequence>
<dbReference type="InParanoid" id="A0A4S2MMT9"/>
<evidence type="ECO:0000313" key="2">
    <source>
        <dbReference type="EMBL" id="TGZ78431.1"/>
    </source>
</evidence>
<protein>
    <recommendedName>
        <fullName evidence="4">SCP domain-containing protein</fullName>
    </recommendedName>
</protein>